<dbReference type="Gene3D" id="1.20.58.730">
    <property type="match status" value="1"/>
</dbReference>
<keyword evidence="7 9" id="KW-0131">Cell cycle</keyword>
<reference evidence="10 11" key="1">
    <citation type="submission" date="2023-02" db="EMBL/GenBank/DDBJ databases">
        <title>LHISI_Scaffold_Assembly.</title>
        <authorList>
            <person name="Stuart O.P."/>
            <person name="Cleave R."/>
            <person name="Magrath M.J.L."/>
            <person name="Mikheyev A.S."/>
        </authorList>
    </citation>
    <scope>NUCLEOTIDE SEQUENCE [LARGE SCALE GENOMIC DNA]</scope>
    <source>
        <strain evidence="10">Daus_M_001</strain>
        <tissue evidence="10">Leg muscle</tissue>
    </source>
</reference>
<keyword evidence="6 9" id="KW-0995">Kinetochore</keyword>
<comment type="function">
    <text evidence="9">Essential component of the mitotic checkpoint, which prevents cells from prematurely exiting mitosis. Required for the assembly of the dynein-dynactin and MAD1-MAD2 complexes onto kinetochores. Its function related to the spindle assembly machinery is proposed to depend on its association in the mitotic RZZ complex.</text>
</comment>
<accession>A0ABQ9G094</accession>
<dbReference type="Proteomes" id="UP001159363">
    <property type="component" value="Chromosome 16"/>
</dbReference>
<evidence type="ECO:0000256" key="9">
    <source>
        <dbReference type="RuleBase" id="RU369076"/>
    </source>
</evidence>
<keyword evidence="5 9" id="KW-0498">Mitosis</keyword>
<organism evidence="10 11">
    <name type="scientific">Dryococelus australis</name>
    <dbReference type="NCBI Taxonomy" id="614101"/>
    <lineage>
        <taxon>Eukaryota</taxon>
        <taxon>Metazoa</taxon>
        <taxon>Ecdysozoa</taxon>
        <taxon>Arthropoda</taxon>
        <taxon>Hexapoda</taxon>
        <taxon>Insecta</taxon>
        <taxon>Pterygota</taxon>
        <taxon>Neoptera</taxon>
        <taxon>Polyneoptera</taxon>
        <taxon>Phasmatodea</taxon>
        <taxon>Verophasmatodea</taxon>
        <taxon>Anareolatae</taxon>
        <taxon>Phasmatidae</taxon>
        <taxon>Eurycanthinae</taxon>
        <taxon>Dryococelus</taxon>
    </lineage>
</organism>
<proteinExistence type="inferred from homology"/>
<keyword evidence="11" id="KW-1185">Reference proteome</keyword>
<keyword evidence="3 9" id="KW-0158">Chromosome</keyword>
<dbReference type="EMBL" id="JARBHB010000017">
    <property type="protein sequence ID" value="KAJ8865909.1"/>
    <property type="molecule type" value="Genomic_DNA"/>
</dbReference>
<evidence type="ECO:0000256" key="3">
    <source>
        <dbReference type="ARBA" id="ARBA00022454"/>
    </source>
</evidence>
<dbReference type="InterPro" id="IPR018630">
    <property type="entry name" value="Zwilch"/>
</dbReference>
<sequence length="540" mass="60210">MPGIMTANCKTFFEILCDGKCSEFSFTEAPTYINPFFGGAGDGKEDIILVYGVDTSVKNGSTSTDLQSPESMLEYTGNPLECPFSDDDYEPTATSVFNCWKKEEEIHFPLSLQEARDILSAFNLRHCDEESGGTLWPVWVVCRDPASQTVLVGTHMDDGWCTSSRVRCLECMSRQQVSERLAAVQLQHLSITGTSQQELLSEVMCLYNIHGDSSLSKQRVTMQVKWANAVTLNVPVYDAEASVALQVTVGEEDSIMHDLWLQLNALSHYVEQMKVPQGSDDVVVAKPCDVDNAFKKRIAGVLYEANYKLSARFISSRYKTVDGTERVIDLEHTVSAVAEGCRTNRDLMDMLWQLLSECTDSEELVKRISAVLKAIRLEGCKFNVNAPKLQAHRLGQIIAKLFEEGSECPNVQHCEVYQMMAEVGLEKLMRDYWYILLEGELMTADQLQYSANLQARSGPGPEEAAHSKLALLGQLHCVTELLLLAKRHISDALPVLRLFGAEACRSVLPADTTFQELVKRREAELTCGITTPHIQGHLSR</sequence>
<evidence type="ECO:0000256" key="4">
    <source>
        <dbReference type="ARBA" id="ARBA00022618"/>
    </source>
</evidence>
<dbReference type="PANTHER" id="PTHR15995:SF1">
    <property type="entry name" value="PROTEIN ZWILCH HOMOLOG"/>
    <property type="match status" value="1"/>
</dbReference>
<evidence type="ECO:0000256" key="5">
    <source>
        <dbReference type="ARBA" id="ARBA00022776"/>
    </source>
</evidence>
<dbReference type="PANTHER" id="PTHR15995">
    <property type="entry name" value="PROTEIN ZWILCH HOMOLOG"/>
    <property type="match status" value="1"/>
</dbReference>
<evidence type="ECO:0000313" key="10">
    <source>
        <dbReference type="EMBL" id="KAJ8865909.1"/>
    </source>
</evidence>
<keyword evidence="8 9" id="KW-0137">Centromere</keyword>
<comment type="subunit">
    <text evidence="9">Component of the RZZ complex.</text>
</comment>
<keyword evidence="4 9" id="KW-0132">Cell division</keyword>
<evidence type="ECO:0000256" key="2">
    <source>
        <dbReference type="ARBA" id="ARBA00009062"/>
    </source>
</evidence>
<protein>
    <recommendedName>
        <fullName evidence="9">Protein zwilch</fullName>
    </recommendedName>
</protein>
<dbReference type="Pfam" id="PF09817">
    <property type="entry name" value="Zwilch"/>
    <property type="match status" value="1"/>
</dbReference>
<evidence type="ECO:0000256" key="7">
    <source>
        <dbReference type="ARBA" id="ARBA00023306"/>
    </source>
</evidence>
<name>A0ABQ9G094_9NEOP</name>
<evidence type="ECO:0000313" key="11">
    <source>
        <dbReference type="Proteomes" id="UP001159363"/>
    </source>
</evidence>
<comment type="caution">
    <text evidence="10">The sequence shown here is derived from an EMBL/GenBank/DDBJ whole genome shotgun (WGS) entry which is preliminary data.</text>
</comment>
<gene>
    <name evidence="10" type="ORF">PR048_033432</name>
</gene>
<evidence type="ECO:0000256" key="6">
    <source>
        <dbReference type="ARBA" id="ARBA00022838"/>
    </source>
</evidence>
<comment type="subcellular location">
    <subcellularLocation>
        <location evidence="1 9">Chromosome</location>
        <location evidence="1 9">Centromere</location>
        <location evidence="1 9">Kinetochore</location>
    </subcellularLocation>
</comment>
<evidence type="ECO:0000256" key="8">
    <source>
        <dbReference type="ARBA" id="ARBA00023328"/>
    </source>
</evidence>
<evidence type="ECO:0000256" key="1">
    <source>
        <dbReference type="ARBA" id="ARBA00004629"/>
    </source>
</evidence>
<comment type="similarity">
    <text evidence="2 9">Belongs to the ZWILCH family.</text>
</comment>